<dbReference type="RefSeq" id="WP_054877092.1">
    <property type="nucleotide sequence ID" value="NZ_LKET01000068.1"/>
</dbReference>
<gene>
    <name evidence="3" type="ORF">OXPF_41620</name>
</gene>
<dbReference type="Pfam" id="PF20047">
    <property type="entry name" value="DUF6449"/>
    <property type="match status" value="1"/>
</dbReference>
<accession>A0A0P8W4G9</accession>
<protein>
    <recommendedName>
        <fullName evidence="2">DUF6449 domain-containing protein</fullName>
    </recommendedName>
</protein>
<proteinExistence type="predicted"/>
<feature type="transmembrane region" description="Helical" evidence="1">
    <location>
        <begin position="180"/>
        <end position="201"/>
    </location>
</feature>
<sequence length="708" mass="80458">MTSKSSYFDLSLIMDKLRKSPWIITMYSVILFFAMPVFLIIRMQNISSRMAQNPDSYIPSVISGFFSIDSKTIIILIIPAAVIAAATAFYYINSKKQVDFYHSLPILREKLFVSNYIAGVLCFLLPYTVSLILSVIALWGTGFISYLNPLLAISGYLFNVLFYFVIYTITIFSMVLCGNLVVSLLGTVVFLIYGLLFYLVYTEFMAYFYKNYYQIATLESLARNVSPILDFLIATTDYSFSGARIICYVILTVALTALSLYLYKKRPSEAAGRAMAFKSSRPIIKYPIVLLCTAILGLFFMSAGGGHIGWMIFGFVCGAALSHFIIEIIYNFDFKAIFNNIKGLAAFAVLFGLFICVPAFDITGYDSKLPDITEIKSVRLRITDFNRSSYFANVQEISNTNYYRTRERQMLDKLDLADIKNIEAVHLIAKMGVLNGEEGLNNSDSTIGIEFELKNGLKIARRYRNLKSSEIEPYIMGVFDTQEFKNKFYAMYSIDKNNINQVNVENLYGSSGNDRIAQIIDANRIGSLIDAVKNDTLELKGKSMKNETPIIALNLVNRSSDERVNWQVNVAVYPSFTQTLDVLKSFGIRNPEIISADMVDSIQIYNYEYEKYYYDKAAAYSQAVPTRESMGSPYEISITDKGEIEEILKSSIPERAVAYNPFFKRYDGYRVTVMSSKFLNGYNETFIFNEDLIPQFIKDKFPEMNKIN</sequence>
<dbReference type="EMBL" id="LKET01000068">
    <property type="protein sequence ID" value="KPU42377.1"/>
    <property type="molecule type" value="Genomic_DNA"/>
</dbReference>
<name>A0A0P8W4G9_9CLOT</name>
<evidence type="ECO:0000256" key="1">
    <source>
        <dbReference type="SAM" id="Phobius"/>
    </source>
</evidence>
<feature type="transmembrane region" description="Helical" evidence="1">
    <location>
        <begin position="308"/>
        <end position="329"/>
    </location>
</feature>
<feature type="transmembrane region" description="Helical" evidence="1">
    <location>
        <begin position="113"/>
        <end position="139"/>
    </location>
</feature>
<feature type="domain" description="DUF6449" evidence="2">
    <location>
        <begin position="451"/>
        <end position="567"/>
    </location>
</feature>
<keyword evidence="1" id="KW-0812">Transmembrane</keyword>
<dbReference type="PATRIC" id="fig|36849.3.peg.4398"/>
<feature type="transmembrane region" description="Helical" evidence="1">
    <location>
        <begin position="73"/>
        <end position="92"/>
    </location>
</feature>
<dbReference type="STRING" id="36849.OXPF_41620"/>
<evidence type="ECO:0000259" key="2">
    <source>
        <dbReference type="Pfam" id="PF20047"/>
    </source>
</evidence>
<feature type="transmembrane region" description="Helical" evidence="1">
    <location>
        <begin position="21"/>
        <end position="41"/>
    </location>
</feature>
<dbReference type="InterPro" id="IPR045611">
    <property type="entry name" value="DUF6449"/>
</dbReference>
<feature type="transmembrane region" description="Helical" evidence="1">
    <location>
        <begin position="242"/>
        <end position="263"/>
    </location>
</feature>
<dbReference type="OrthoDB" id="1643401at2"/>
<feature type="transmembrane region" description="Helical" evidence="1">
    <location>
        <begin position="151"/>
        <end position="173"/>
    </location>
</feature>
<keyword evidence="1" id="KW-0472">Membrane</keyword>
<keyword evidence="1" id="KW-1133">Transmembrane helix</keyword>
<organism evidence="3 4">
    <name type="scientific">Oxobacter pfennigii</name>
    <dbReference type="NCBI Taxonomy" id="36849"/>
    <lineage>
        <taxon>Bacteria</taxon>
        <taxon>Bacillati</taxon>
        <taxon>Bacillota</taxon>
        <taxon>Clostridia</taxon>
        <taxon>Eubacteriales</taxon>
        <taxon>Clostridiaceae</taxon>
        <taxon>Oxobacter</taxon>
    </lineage>
</organism>
<evidence type="ECO:0000313" key="3">
    <source>
        <dbReference type="EMBL" id="KPU42377.1"/>
    </source>
</evidence>
<dbReference type="AlphaFoldDB" id="A0A0P8W4G9"/>
<feature type="transmembrane region" description="Helical" evidence="1">
    <location>
        <begin position="341"/>
        <end position="360"/>
    </location>
</feature>
<dbReference type="Proteomes" id="UP000050326">
    <property type="component" value="Unassembled WGS sequence"/>
</dbReference>
<keyword evidence="4" id="KW-1185">Reference proteome</keyword>
<feature type="transmembrane region" description="Helical" evidence="1">
    <location>
        <begin position="283"/>
        <end position="302"/>
    </location>
</feature>
<comment type="caution">
    <text evidence="3">The sequence shown here is derived from an EMBL/GenBank/DDBJ whole genome shotgun (WGS) entry which is preliminary data.</text>
</comment>
<evidence type="ECO:0000313" key="4">
    <source>
        <dbReference type="Proteomes" id="UP000050326"/>
    </source>
</evidence>
<reference evidence="3 4" key="1">
    <citation type="submission" date="2015-09" db="EMBL/GenBank/DDBJ databases">
        <title>Genome sequence of Oxobacter pfennigii DSM 3222.</title>
        <authorList>
            <person name="Poehlein A."/>
            <person name="Bengelsdorf F.R."/>
            <person name="Schiel-Bengelsdorf B."/>
            <person name="Duerre P."/>
            <person name="Daniel R."/>
        </authorList>
    </citation>
    <scope>NUCLEOTIDE SEQUENCE [LARGE SCALE GENOMIC DNA]</scope>
    <source>
        <strain evidence="3 4">DSM 3222</strain>
    </source>
</reference>